<gene>
    <name evidence="1" type="ORF">MHYMCMPASI_00573</name>
</gene>
<keyword evidence="2" id="KW-1185">Reference proteome</keyword>
<reference evidence="1" key="1">
    <citation type="submission" date="2021-06" db="EMBL/GenBank/DDBJ databases">
        <authorList>
            <person name="Nardi T."/>
            <person name="Nardi T."/>
        </authorList>
    </citation>
    <scope>NUCLEOTIDE SEQUENCE</scope>
</reference>
<sequence length="86" mass="9750">MIRRHQRRWLGWLIQVAEPMLDKCIVYAGLWVEKFMPSAKTTTTPTTTTVTTTTSTSSLCTPLSKVKEEIFSTLTLIRTVKAIIYG</sequence>
<evidence type="ECO:0000313" key="1">
    <source>
        <dbReference type="EMBL" id="CAG7592479.1"/>
    </source>
</evidence>
<organism evidence="1 2">
    <name type="scientific">Hyalomma marginatum</name>
    <dbReference type="NCBI Taxonomy" id="34627"/>
    <lineage>
        <taxon>Eukaryota</taxon>
        <taxon>Metazoa</taxon>
        <taxon>Ecdysozoa</taxon>
        <taxon>Arthropoda</taxon>
        <taxon>Chelicerata</taxon>
        <taxon>Arachnida</taxon>
        <taxon>Acari</taxon>
        <taxon>Parasitiformes</taxon>
        <taxon>Ixodida</taxon>
        <taxon>Ixodoidea</taxon>
        <taxon>Ixodidae</taxon>
        <taxon>Hyalomminae</taxon>
        <taxon>Hyalomma</taxon>
    </lineage>
</organism>
<dbReference type="EMBL" id="CAJVAF010000270">
    <property type="protein sequence ID" value="CAG7592479.1"/>
    <property type="molecule type" value="Genomic_DNA"/>
</dbReference>
<comment type="caution">
    <text evidence="1">The sequence shown here is derived from an EMBL/GenBank/DDBJ whole genome shotgun (WGS) entry which is preliminary data.</text>
</comment>
<dbReference type="AlphaFoldDB" id="A0A8S4BWT4"/>
<accession>A0A8S4BWT4</accession>
<dbReference type="Proteomes" id="UP000837675">
    <property type="component" value="Unassembled WGS sequence"/>
</dbReference>
<name>A0A8S4BWT4_9ACAR</name>
<proteinExistence type="predicted"/>
<protein>
    <submittedName>
        <fullName evidence="1">Uncharacterized protein</fullName>
    </submittedName>
</protein>
<evidence type="ECO:0000313" key="2">
    <source>
        <dbReference type="Proteomes" id="UP000837675"/>
    </source>
</evidence>